<dbReference type="Proteomes" id="UP000236893">
    <property type="component" value="Unassembled WGS sequence"/>
</dbReference>
<dbReference type="EMBL" id="PQVF01000007">
    <property type="protein sequence ID" value="POY36276.1"/>
    <property type="molecule type" value="Genomic_DNA"/>
</dbReference>
<evidence type="ECO:0000313" key="2">
    <source>
        <dbReference type="EMBL" id="POY36276.1"/>
    </source>
</evidence>
<keyword evidence="1" id="KW-0732">Signal</keyword>
<dbReference type="AlphaFoldDB" id="A0A2S5A132"/>
<sequence>MKNLKITLAGAAMVVGIGSAFATSGKALLDQCPNNVKPANCNGGAVECCYITTPQGTQTVFRVQP</sequence>
<proteinExistence type="predicted"/>
<organism evidence="2 3">
    <name type="scientific">Solitalea longa</name>
    <dbReference type="NCBI Taxonomy" id="2079460"/>
    <lineage>
        <taxon>Bacteria</taxon>
        <taxon>Pseudomonadati</taxon>
        <taxon>Bacteroidota</taxon>
        <taxon>Sphingobacteriia</taxon>
        <taxon>Sphingobacteriales</taxon>
        <taxon>Sphingobacteriaceae</taxon>
        <taxon>Solitalea</taxon>
    </lineage>
</organism>
<gene>
    <name evidence="2" type="ORF">C3K47_11005</name>
</gene>
<evidence type="ECO:0000256" key="1">
    <source>
        <dbReference type="SAM" id="SignalP"/>
    </source>
</evidence>
<comment type="caution">
    <text evidence="2">The sequence shown here is derived from an EMBL/GenBank/DDBJ whole genome shotgun (WGS) entry which is preliminary data.</text>
</comment>
<evidence type="ECO:0008006" key="4">
    <source>
        <dbReference type="Google" id="ProtNLM"/>
    </source>
</evidence>
<feature type="signal peptide" evidence="1">
    <location>
        <begin position="1"/>
        <end position="22"/>
    </location>
</feature>
<dbReference type="Pfam" id="PF20130">
    <property type="entry name" value="DUF6520"/>
    <property type="match status" value="1"/>
</dbReference>
<evidence type="ECO:0000313" key="3">
    <source>
        <dbReference type="Proteomes" id="UP000236893"/>
    </source>
</evidence>
<keyword evidence="3" id="KW-1185">Reference proteome</keyword>
<feature type="chain" id="PRO_5015534118" description="Secreted protein" evidence="1">
    <location>
        <begin position="23"/>
        <end position="65"/>
    </location>
</feature>
<protein>
    <recommendedName>
        <fullName evidence="4">Secreted protein</fullName>
    </recommendedName>
</protein>
<dbReference type="InterPro" id="IPR045391">
    <property type="entry name" value="DUF6520"/>
</dbReference>
<name>A0A2S5A132_9SPHI</name>
<accession>A0A2S5A132</accession>
<reference evidence="2 3" key="1">
    <citation type="submission" date="2018-01" db="EMBL/GenBank/DDBJ databases">
        <authorList>
            <person name="Gaut B.S."/>
            <person name="Morton B.R."/>
            <person name="Clegg M.T."/>
            <person name="Duvall M.R."/>
        </authorList>
    </citation>
    <scope>NUCLEOTIDE SEQUENCE [LARGE SCALE GENOMIC DNA]</scope>
    <source>
        <strain evidence="2 3">HR-AV</strain>
    </source>
</reference>
<dbReference type="RefSeq" id="WP_103789194.1">
    <property type="nucleotide sequence ID" value="NZ_PQVF01000007.1"/>
</dbReference>